<feature type="signal peptide" evidence="1">
    <location>
        <begin position="1"/>
        <end position="18"/>
    </location>
</feature>
<gene>
    <name evidence="4" type="ORF">FAES_2756</name>
</gene>
<dbReference type="Pfam" id="PF06452">
    <property type="entry name" value="CBM9_1"/>
    <property type="match status" value="1"/>
</dbReference>
<protein>
    <submittedName>
        <fullName evidence="4">Uncharacterized protein</fullName>
    </submittedName>
</protein>
<accession>I0K9G2</accession>
<evidence type="ECO:0000313" key="5">
    <source>
        <dbReference type="Proteomes" id="UP000011058"/>
    </source>
</evidence>
<dbReference type="Pfam" id="PF19313">
    <property type="entry name" value="DUF5916"/>
    <property type="match status" value="1"/>
</dbReference>
<reference evidence="4 5" key="1">
    <citation type="journal article" date="2012" name="J. Bacteriol.">
        <title>Genome Sequence of Fibrella aestuarina BUZ 2T, a Filamentous Marine Bacterium.</title>
        <authorList>
            <person name="Filippini M."/>
            <person name="Qi W."/>
            <person name="Blom J."/>
            <person name="Goesmann A."/>
            <person name="Smits T.H."/>
            <person name="Bagheri H.C."/>
        </authorList>
    </citation>
    <scope>NUCLEOTIDE SEQUENCE [LARGE SCALE GENOMIC DNA]</scope>
    <source>
        <strain evidence="5">BUZ 2T</strain>
    </source>
</reference>
<feature type="chain" id="PRO_5003631306" evidence="1">
    <location>
        <begin position="19"/>
        <end position="760"/>
    </location>
</feature>
<dbReference type="KEGG" id="fae:FAES_2756"/>
<dbReference type="AlphaFoldDB" id="I0K9G2"/>
<dbReference type="eggNOG" id="COG2091">
    <property type="taxonomic scope" value="Bacteria"/>
</dbReference>
<dbReference type="RefSeq" id="WP_015331864.1">
    <property type="nucleotide sequence ID" value="NC_020054.1"/>
</dbReference>
<dbReference type="EMBL" id="HE796683">
    <property type="protein sequence ID" value="CCH00765.1"/>
    <property type="molecule type" value="Genomic_DNA"/>
</dbReference>
<dbReference type="PATRIC" id="fig|1166018.3.peg.4528"/>
<dbReference type="SUPFAM" id="SSF49344">
    <property type="entry name" value="CBD9-like"/>
    <property type="match status" value="1"/>
</dbReference>
<dbReference type="Gene3D" id="2.60.40.1190">
    <property type="match status" value="1"/>
</dbReference>
<organism evidence="4 5">
    <name type="scientific">Fibrella aestuarina BUZ 2</name>
    <dbReference type="NCBI Taxonomy" id="1166018"/>
    <lineage>
        <taxon>Bacteria</taxon>
        <taxon>Pseudomonadati</taxon>
        <taxon>Bacteroidota</taxon>
        <taxon>Cytophagia</taxon>
        <taxon>Cytophagales</taxon>
        <taxon>Spirosomataceae</taxon>
        <taxon>Fibrella</taxon>
    </lineage>
</organism>
<dbReference type="OrthoDB" id="9786766at2"/>
<dbReference type="GO" id="GO:0004553">
    <property type="term" value="F:hydrolase activity, hydrolyzing O-glycosyl compounds"/>
    <property type="evidence" value="ECO:0007669"/>
    <property type="project" value="InterPro"/>
</dbReference>
<proteinExistence type="predicted"/>
<evidence type="ECO:0000259" key="3">
    <source>
        <dbReference type="Pfam" id="PF19313"/>
    </source>
</evidence>
<sequence length="760" mass="86558">MIKPLLVLFLFTPFAAAAQDQPIFQPDSVKRVVVATPIQTQLRVDGRLDEAAWQQAVPANRFTMIEPVQRDRANHDTDIRLLFNQQYLYIGAFCRDSLGRRSIRATDLRRDFSFRSHDYIGISIDGFNDRRNAMMFMTNPYGTQRDLLSFDDLLYDTDWDGLWRVRTTRTDSGWVAEIAIPWQTLRYRGSQDSTQSWGINFFRNRRMTNEVSGWSRYPRSFSALRMDYAGRVAGLQPPPPRANIRVQPYVLVSSDRYNGTVVGNRRDEAVKLGGELKWAINPNTVLDLTANTDFAQADADRQVNNVTRFSVFFPERRQFFLENASLFGPNLSPYEDLSGGSMRIQPFFSRRIGLDNAGNPIPIDAGARLVHRSLTTNYGALLMRQRGVGNSPTTTFAVGRFSQNIGPQSRIGALLTLRDESQLVDSLGRVGQPGRTNWVGAIDGFFRLSESQSISTMLMRSGTSVGNVPTAGTSAAGDQGVAGYVQYLLQTNQWKFWWTESIVTASFNPGVGFVSRNDVVATTPGVFWLSRGKWLPFRRVIRAFEPGFMPEFYHSITTGRLVERQLNINPFWLNLQSGGFFGLFLNPTYQFLAEGFDPLGVRIAPGEYSYTRYAAWMASDPSRRLSYTLNYELGGYYNGNLATTDLTVRYAPLPHISLTGRYIGNQFSEVGENRESPSVKLYSIEGRFALNPRLQLIGFYQYNTDLNRDAYNIRLSWEYQPLSFLYLVFNQRAYTSTVRQQEFRQQEQHLIGKLSYLKQF</sequence>
<evidence type="ECO:0000259" key="2">
    <source>
        <dbReference type="Pfam" id="PF06452"/>
    </source>
</evidence>
<dbReference type="GO" id="GO:0016052">
    <property type="term" value="P:carbohydrate catabolic process"/>
    <property type="evidence" value="ECO:0007669"/>
    <property type="project" value="InterPro"/>
</dbReference>
<dbReference type="HOGENOM" id="CLU_016090_1_0_10"/>
<dbReference type="InterPro" id="IPR045670">
    <property type="entry name" value="DUF5916"/>
</dbReference>
<dbReference type="Proteomes" id="UP000011058">
    <property type="component" value="Chromosome"/>
</dbReference>
<keyword evidence="5" id="KW-1185">Reference proteome</keyword>
<evidence type="ECO:0000313" key="4">
    <source>
        <dbReference type="EMBL" id="CCH00765.1"/>
    </source>
</evidence>
<name>I0K9G2_9BACT</name>
<dbReference type="GO" id="GO:0030246">
    <property type="term" value="F:carbohydrate binding"/>
    <property type="evidence" value="ECO:0007669"/>
    <property type="project" value="InterPro"/>
</dbReference>
<evidence type="ECO:0000256" key="1">
    <source>
        <dbReference type="SAM" id="SignalP"/>
    </source>
</evidence>
<dbReference type="CDD" id="cd09618">
    <property type="entry name" value="CBM9_like_2"/>
    <property type="match status" value="1"/>
</dbReference>
<feature type="domain" description="DUF5916" evidence="3">
    <location>
        <begin position="245"/>
        <end position="328"/>
    </location>
</feature>
<keyword evidence="1" id="KW-0732">Signal</keyword>
<dbReference type="STRING" id="1166018.FAES_2756"/>
<feature type="domain" description="Carbohydrate-binding" evidence="2">
    <location>
        <begin position="44"/>
        <end position="205"/>
    </location>
</feature>
<dbReference type="InterPro" id="IPR010502">
    <property type="entry name" value="Carb-bd_dom_fam9"/>
</dbReference>